<evidence type="ECO:0000256" key="1">
    <source>
        <dbReference type="SAM" id="MobiDB-lite"/>
    </source>
</evidence>
<dbReference type="Proteomes" id="UP000030104">
    <property type="component" value="Unassembled WGS sequence"/>
</dbReference>
<accession>A0A0A2KCR7</accession>
<feature type="compositionally biased region" description="Polar residues" evidence="1">
    <location>
        <begin position="59"/>
        <end position="79"/>
    </location>
</feature>
<feature type="compositionally biased region" description="Basic and acidic residues" evidence="1">
    <location>
        <begin position="13"/>
        <end position="41"/>
    </location>
</feature>
<dbReference type="EMBL" id="JQGA01001564">
    <property type="protein sequence ID" value="KGO64733.1"/>
    <property type="molecule type" value="Genomic_DNA"/>
</dbReference>
<gene>
    <name evidence="2" type="ORF">PITC_052780</name>
</gene>
<dbReference type="STRING" id="40296.A0A0A2KCR7"/>
<dbReference type="PhylomeDB" id="A0A0A2KCR7"/>
<feature type="region of interest" description="Disordered" evidence="1">
    <location>
        <begin position="1"/>
        <end position="88"/>
    </location>
</feature>
<evidence type="ECO:0000313" key="3">
    <source>
        <dbReference type="Proteomes" id="UP000030104"/>
    </source>
</evidence>
<sequence>MPKLSSENPNELLWKEGVADELLATREEERGRKRELEDMTDRNAQSPKRARSLSRVLPGQSTQDQSTAHPPGSESTTETPGDGDENLALKNEVVTVEQEDIASEETAEARVWIRIE</sequence>
<dbReference type="AlphaFoldDB" id="A0A0A2KCR7"/>
<keyword evidence="3" id="KW-1185">Reference proteome</keyword>
<protein>
    <submittedName>
        <fullName evidence="2">Uncharacterized protein</fullName>
    </submittedName>
</protein>
<dbReference type="HOGENOM" id="CLU_2097646_0_0_1"/>
<comment type="caution">
    <text evidence="2">The sequence shown here is derived from an EMBL/GenBank/DDBJ whole genome shotgun (WGS) entry which is preliminary data.</text>
</comment>
<name>A0A0A2KCR7_PENIT</name>
<dbReference type="OMA" id="EDMTDRN"/>
<reference evidence="2 3" key="1">
    <citation type="journal article" date="2015" name="Mol. Plant Microbe Interact.">
        <title>Genome, transcriptome, and functional analyses of Penicillium expansum provide new insights into secondary metabolism and pathogenicity.</title>
        <authorList>
            <person name="Ballester A.R."/>
            <person name="Marcet-Houben M."/>
            <person name="Levin E."/>
            <person name="Sela N."/>
            <person name="Selma-Lazaro C."/>
            <person name="Carmona L."/>
            <person name="Wisniewski M."/>
            <person name="Droby S."/>
            <person name="Gonzalez-Candelas L."/>
            <person name="Gabaldon T."/>
        </authorList>
    </citation>
    <scope>NUCLEOTIDE SEQUENCE [LARGE SCALE GENOMIC DNA]</scope>
    <source>
        <strain evidence="2 3">PHI-1</strain>
    </source>
</reference>
<dbReference type="OrthoDB" id="437973at2759"/>
<organism evidence="2 3">
    <name type="scientific">Penicillium italicum</name>
    <name type="common">Blue mold</name>
    <dbReference type="NCBI Taxonomy" id="40296"/>
    <lineage>
        <taxon>Eukaryota</taxon>
        <taxon>Fungi</taxon>
        <taxon>Dikarya</taxon>
        <taxon>Ascomycota</taxon>
        <taxon>Pezizomycotina</taxon>
        <taxon>Eurotiomycetes</taxon>
        <taxon>Eurotiomycetidae</taxon>
        <taxon>Eurotiales</taxon>
        <taxon>Aspergillaceae</taxon>
        <taxon>Penicillium</taxon>
    </lineage>
</organism>
<proteinExistence type="predicted"/>
<evidence type="ECO:0000313" key="2">
    <source>
        <dbReference type="EMBL" id="KGO64733.1"/>
    </source>
</evidence>